<keyword evidence="6" id="KW-0032">Aminotransferase</keyword>
<dbReference type="EC" id="2.6.1.2" evidence="12"/>
<name>A0A8B9XZ72_BOSMU</name>
<dbReference type="InterPro" id="IPR004839">
    <property type="entry name" value="Aminotransferase_I/II_large"/>
</dbReference>
<dbReference type="UniPathway" id="UPA00528">
    <property type="reaction ID" value="UER00586"/>
</dbReference>
<gene>
    <name evidence="20" type="primary">GPT2</name>
</gene>
<evidence type="ECO:0000256" key="2">
    <source>
        <dbReference type="ARBA" id="ARBA00004496"/>
    </source>
</evidence>
<dbReference type="Gene3D" id="3.40.640.10">
    <property type="entry name" value="Type I PLP-dependent aspartate aminotransferase-like (Major domain)"/>
    <property type="match status" value="1"/>
</dbReference>
<evidence type="ECO:0000256" key="11">
    <source>
        <dbReference type="ARBA" id="ARBA00025785"/>
    </source>
</evidence>
<evidence type="ECO:0000256" key="6">
    <source>
        <dbReference type="ARBA" id="ARBA00022576"/>
    </source>
</evidence>
<organism evidence="20 21">
    <name type="scientific">Bos mutus grunniens</name>
    <name type="common">Wild yak</name>
    <name type="synonym">Bos grunniens</name>
    <dbReference type="NCBI Taxonomy" id="30521"/>
    <lineage>
        <taxon>Eukaryota</taxon>
        <taxon>Metazoa</taxon>
        <taxon>Chordata</taxon>
        <taxon>Craniata</taxon>
        <taxon>Vertebrata</taxon>
        <taxon>Euteleostomi</taxon>
        <taxon>Mammalia</taxon>
        <taxon>Eutheria</taxon>
        <taxon>Laurasiatheria</taxon>
        <taxon>Artiodactyla</taxon>
        <taxon>Ruminantia</taxon>
        <taxon>Pecora</taxon>
        <taxon>Bovidae</taxon>
        <taxon>Bovinae</taxon>
        <taxon>Bos</taxon>
    </lineage>
</organism>
<dbReference type="Ensembl" id="ENSBGRT00000033789.1">
    <property type="protein sequence ID" value="ENSBGRP00000029188.1"/>
    <property type="gene ID" value="ENSBGRG00000018375.1"/>
</dbReference>
<comment type="subunit">
    <text evidence="3">Homodimer.</text>
</comment>
<keyword evidence="8" id="KW-0663">Pyridoxal phosphate</keyword>
<evidence type="ECO:0000256" key="18">
    <source>
        <dbReference type="ARBA" id="ARBA00082842"/>
    </source>
</evidence>
<reference evidence="20" key="3">
    <citation type="submission" date="2025-09" db="UniProtKB">
        <authorList>
            <consortium name="Ensembl"/>
        </authorList>
    </citation>
    <scope>IDENTIFICATION</scope>
</reference>
<comment type="catalytic activity">
    <reaction evidence="13">
        <text>L-alanine + 2-oxoglutarate = pyruvate + L-glutamate</text>
        <dbReference type="Rhea" id="RHEA:19453"/>
        <dbReference type="ChEBI" id="CHEBI:15361"/>
        <dbReference type="ChEBI" id="CHEBI:16810"/>
        <dbReference type="ChEBI" id="CHEBI:29985"/>
        <dbReference type="ChEBI" id="CHEBI:57972"/>
        <dbReference type="EC" id="2.6.1.2"/>
    </reaction>
</comment>
<evidence type="ECO:0000256" key="12">
    <source>
        <dbReference type="ARBA" id="ARBA00026106"/>
    </source>
</evidence>
<protein>
    <recommendedName>
        <fullName evidence="15">Alanine aminotransferase 1</fullName>
        <ecNumber evidence="12">2.6.1.2</ecNumber>
    </recommendedName>
    <alternativeName>
        <fullName evidence="17">Glutamate pyruvate transaminase 1</fullName>
    </alternativeName>
    <alternativeName>
        <fullName evidence="16">Glutamic--alanine transaminase 1</fullName>
    </alternativeName>
    <alternativeName>
        <fullName evidence="18">Glutamic--pyruvic transaminase 1</fullName>
    </alternativeName>
</protein>
<comment type="function">
    <text evidence="14">Catalyzes the reversible transamination between alanine and 2-oxoglutarate to form pyruvate and glutamate. Participates in cellular nitrogen metabolism and also in liver gluconeogenesis starting with precursors transported from skeletal muscles.</text>
</comment>
<comment type="cofactor">
    <cofactor evidence="1">
        <name>pyridoxal 5'-phosphate</name>
        <dbReference type="ChEBI" id="CHEBI:597326"/>
    </cofactor>
</comment>
<evidence type="ECO:0000256" key="1">
    <source>
        <dbReference type="ARBA" id="ARBA00001933"/>
    </source>
</evidence>
<evidence type="ECO:0000256" key="7">
    <source>
        <dbReference type="ARBA" id="ARBA00022679"/>
    </source>
</evidence>
<dbReference type="FunFam" id="1.10.287.1970:FF:000001">
    <property type="entry name" value="Alanine aminotransferase 2"/>
    <property type="match status" value="1"/>
</dbReference>
<evidence type="ECO:0000256" key="3">
    <source>
        <dbReference type="ARBA" id="ARBA00011738"/>
    </source>
</evidence>
<dbReference type="InterPro" id="IPR045088">
    <property type="entry name" value="ALAT1/2-like"/>
</dbReference>
<sequence>MPLFPQVMALCTYPNLLDSPSFPEDAKKRARRILQACGGNSLGSYSASQGVNCIREDVAAYITRRDGGVPADPDNIYLTTGASDGISTILKILVSGGGKSRTGVMIPIPQYPLYSAVISELDAIQVNYYLDEDNCWALNVNELRRAVQQAKSTVTPRCCASSTRNPTGLCFTSLPVSWGAGWLVYWMSGH</sequence>
<feature type="domain" description="Aminotransferase class I/classII large" evidence="19">
    <location>
        <begin position="6"/>
        <end position="171"/>
    </location>
</feature>
<evidence type="ECO:0000313" key="20">
    <source>
        <dbReference type="Ensembl" id="ENSBGRP00000029188.1"/>
    </source>
</evidence>
<dbReference type="Proteomes" id="UP000694520">
    <property type="component" value="Chromosome 20"/>
</dbReference>
<evidence type="ECO:0000313" key="21">
    <source>
        <dbReference type="Proteomes" id="UP000694520"/>
    </source>
</evidence>
<evidence type="ECO:0000256" key="17">
    <source>
        <dbReference type="ARBA" id="ARBA00080231"/>
    </source>
</evidence>
<dbReference type="GO" id="GO:0004021">
    <property type="term" value="F:L-alanine:2-oxoglutarate aminotransferase activity"/>
    <property type="evidence" value="ECO:0007669"/>
    <property type="project" value="UniProtKB-EC"/>
</dbReference>
<evidence type="ECO:0000256" key="8">
    <source>
        <dbReference type="ARBA" id="ARBA00022898"/>
    </source>
</evidence>
<evidence type="ECO:0000256" key="16">
    <source>
        <dbReference type="ARBA" id="ARBA00076222"/>
    </source>
</evidence>
<keyword evidence="21" id="KW-1185">Reference proteome</keyword>
<dbReference type="SUPFAM" id="SSF53383">
    <property type="entry name" value="PLP-dependent transferases"/>
    <property type="match status" value="1"/>
</dbReference>
<evidence type="ECO:0000256" key="10">
    <source>
        <dbReference type="ARBA" id="ARBA00025708"/>
    </source>
</evidence>
<dbReference type="Pfam" id="PF00155">
    <property type="entry name" value="Aminotran_1_2"/>
    <property type="match status" value="1"/>
</dbReference>
<comment type="subcellular location">
    <subcellularLocation>
        <location evidence="2">Cytoplasm</location>
    </subcellularLocation>
</comment>
<proteinExistence type="inferred from homology"/>
<dbReference type="FunFam" id="3.40.640.10:FF:000236">
    <property type="entry name" value="Alanine aminotransferase 2"/>
    <property type="match status" value="1"/>
</dbReference>
<evidence type="ECO:0000256" key="13">
    <source>
        <dbReference type="ARBA" id="ARBA00047412"/>
    </source>
</evidence>
<dbReference type="PANTHER" id="PTHR11751">
    <property type="entry name" value="ALANINE AMINOTRANSFERASE"/>
    <property type="match status" value="1"/>
</dbReference>
<evidence type="ECO:0000256" key="4">
    <source>
        <dbReference type="ARBA" id="ARBA00022490"/>
    </source>
</evidence>
<comment type="pathway">
    <text evidence="10">Amino-acid degradation; L-alanine degradation via transaminase pathway; pyruvate from L-alanine: step 1/1.</text>
</comment>
<evidence type="ECO:0000256" key="9">
    <source>
        <dbReference type="ARBA" id="ARBA00022990"/>
    </source>
</evidence>
<dbReference type="GO" id="GO:0005737">
    <property type="term" value="C:cytoplasm"/>
    <property type="evidence" value="ECO:0007669"/>
    <property type="project" value="UniProtKB-SubCell"/>
</dbReference>
<keyword evidence="9" id="KW-0007">Acetylation</keyword>
<evidence type="ECO:0000256" key="15">
    <source>
        <dbReference type="ARBA" id="ARBA00074120"/>
    </source>
</evidence>
<dbReference type="PANTHER" id="PTHR11751:SF311">
    <property type="entry name" value="ALANINE AMINOTRANSFERASE 2"/>
    <property type="match status" value="1"/>
</dbReference>
<reference evidence="20" key="1">
    <citation type="submission" date="2019-05" db="EMBL/GenBank/DDBJ databases">
        <authorList>
            <person name="Zhang S."/>
            <person name="Liu J."/>
        </authorList>
    </citation>
    <scope>NUCLEOTIDE SEQUENCE [LARGE SCALE GENOMIC DNA]</scope>
</reference>
<dbReference type="AlphaFoldDB" id="A0A8B9XZ72"/>
<dbReference type="InterPro" id="IPR015424">
    <property type="entry name" value="PyrdxlP-dep_Trfase"/>
</dbReference>
<dbReference type="InterPro" id="IPR015421">
    <property type="entry name" value="PyrdxlP-dep_Trfase_major"/>
</dbReference>
<evidence type="ECO:0000259" key="19">
    <source>
        <dbReference type="Pfam" id="PF00155"/>
    </source>
</evidence>
<dbReference type="GO" id="GO:0030170">
    <property type="term" value="F:pyridoxal phosphate binding"/>
    <property type="evidence" value="ECO:0007669"/>
    <property type="project" value="InterPro"/>
</dbReference>
<evidence type="ECO:0000256" key="14">
    <source>
        <dbReference type="ARBA" id="ARBA00059280"/>
    </source>
</evidence>
<reference evidence="20" key="2">
    <citation type="submission" date="2025-08" db="UniProtKB">
        <authorList>
            <consortium name="Ensembl"/>
        </authorList>
    </citation>
    <scope>IDENTIFICATION</scope>
</reference>
<comment type="similarity">
    <text evidence="11">Belongs to the class-I pyridoxal-phosphate-dependent aminotransferase family. Alanine aminotransferase subfamily.</text>
</comment>
<dbReference type="GO" id="GO:0042853">
    <property type="term" value="P:L-alanine catabolic process"/>
    <property type="evidence" value="ECO:0007669"/>
    <property type="project" value="UniProtKB-UniPathway"/>
</dbReference>
<evidence type="ECO:0000256" key="5">
    <source>
        <dbReference type="ARBA" id="ARBA00022553"/>
    </source>
</evidence>
<keyword evidence="7" id="KW-0808">Transferase</keyword>
<accession>A0A8B9XZ72</accession>
<keyword evidence="4" id="KW-0963">Cytoplasm</keyword>
<dbReference type="Gene3D" id="1.10.287.1970">
    <property type="match status" value="1"/>
</dbReference>
<dbReference type="GeneTree" id="ENSGT00940000159061"/>
<keyword evidence="5" id="KW-0597">Phosphoprotein</keyword>